<keyword evidence="3" id="KW-1185">Reference proteome</keyword>
<name>A0ABY4V7M8_9GAMM</name>
<dbReference type="InterPro" id="IPR000182">
    <property type="entry name" value="GNAT_dom"/>
</dbReference>
<dbReference type="PROSITE" id="PS51186">
    <property type="entry name" value="GNAT"/>
    <property type="match status" value="1"/>
</dbReference>
<evidence type="ECO:0000259" key="1">
    <source>
        <dbReference type="PROSITE" id="PS51186"/>
    </source>
</evidence>
<reference evidence="2" key="1">
    <citation type="submission" date="2022-02" db="EMBL/GenBank/DDBJ databases">
        <title>Coral-associated bacteria.</title>
        <authorList>
            <person name="Tang K."/>
            <person name="Wang X."/>
        </authorList>
    </citation>
    <scope>NUCLEOTIDE SEQUENCE</scope>
    <source>
        <strain evidence="2">SCSIO 43006</strain>
    </source>
</reference>
<dbReference type="Gene3D" id="3.40.630.30">
    <property type="match status" value="1"/>
</dbReference>
<dbReference type="EMBL" id="CP092418">
    <property type="protein sequence ID" value="USD20172.1"/>
    <property type="molecule type" value="Genomic_DNA"/>
</dbReference>
<feature type="domain" description="N-acetyltransferase" evidence="1">
    <location>
        <begin position="14"/>
        <end position="154"/>
    </location>
</feature>
<dbReference type="CDD" id="cd04301">
    <property type="entry name" value="NAT_SF"/>
    <property type="match status" value="1"/>
</dbReference>
<dbReference type="InterPro" id="IPR016181">
    <property type="entry name" value="Acyl_CoA_acyltransferase"/>
</dbReference>
<evidence type="ECO:0000313" key="3">
    <source>
        <dbReference type="Proteomes" id="UP001055658"/>
    </source>
</evidence>
<gene>
    <name evidence="2" type="ORF">MJO52_13905</name>
</gene>
<organism evidence="2 3">
    <name type="scientific">Microbulbifer variabilis</name>
    <dbReference type="NCBI Taxonomy" id="266805"/>
    <lineage>
        <taxon>Bacteria</taxon>
        <taxon>Pseudomonadati</taxon>
        <taxon>Pseudomonadota</taxon>
        <taxon>Gammaproteobacteria</taxon>
        <taxon>Cellvibrionales</taxon>
        <taxon>Microbulbiferaceae</taxon>
        <taxon>Microbulbifer</taxon>
    </lineage>
</organism>
<evidence type="ECO:0000313" key="2">
    <source>
        <dbReference type="EMBL" id="USD20172.1"/>
    </source>
</evidence>
<proteinExistence type="predicted"/>
<dbReference type="Pfam" id="PF00583">
    <property type="entry name" value="Acetyltransf_1"/>
    <property type="match status" value="1"/>
</dbReference>
<sequence>MQGEIITATPKHADIVAYLVAKLLMALVGHKREIKPDQLIEVSNKLLVRESAYNAFLYRVEGEIVAVITVSRSAAIYAGGYYGVIEEFYVEPEYRSQSIGKKMLDRVVQFAREQGWPRLEVSTPEKDKWSRTVDFYRREGFSDNSNGERLKLEL</sequence>
<dbReference type="RefSeq" id="WP_252082306.1">
    <property type="nucleotide sequence ID" value="NZ_CP092418.1"/>
</dbReference>
<dbReference type="SUPFAM" id="SSF55729">
    <property type="entry name" value="Acyl-CoA N-acyltransferases (Nat)"/>
    <property type="match status" value="1"/>
</dbReference>
<dbReference type="Proteomes" id="UP001055658">
    <property type="component" value="Chromosome"/>
</dbReference>
<protein>
    <submittedName>
        <fullName evidence="2">GNAT family N-acetyltransferase</fullName>
    </submittedName>
</protein>
<accession>A0ABY4V7M8</accession>